<evidence type="ECO:0000256" key="1">
    <source>
        <dbReference type="SAM" id="MobiDB-lite"/>
    </source>
</evidence>
<evidence type="ECO:0000259" key="2">
    <source>
        <dbReference type="Pfam" id="PF23843"/>
    </source>
</evidence>
<protein>
    <recommendedName>
        <fullName evidence="2">DUF7210 domain-containing protein</fullName>
    </recommendedName>
</protein>
<feature type="region of interest" description="Disordered" evidence="1">
    <location>
        <begin position="39"/>
        <end position="65"/>
    </location>
</feature>
<dbReference type="InterPro" id="IPR055634">
    <property type="entry name" value="DUF7210"/>
</dbReference>
<feature type="domain" description="DUF7210" evidence="2">
    <location>
        <begin position="4"/>
        <end position="37"/>
    </location>
</feature>
<organism evidence="3 4">
    <name type="scientific">Klebsiella pneumoniae</name>
    <dbReference type="NCBI Taxonomy" id="573"/>
    <lineage>
        <taxon>Bacteria</taxon>
        <taxon>Pseudomonadati</taxon>
        <taxon>Pseudomonadota</taxon>
        <taxon>Gammaproteobacteria</taxon>
        <taxon>Enterobacterales</taxon>
        <taxon>Enterobacteriaceae</taxon>
        <taxon>Klebsiella/Raoultella group</taxon>
        <taxon>Klebsiella</taxon>
        <taxon>Klebsiella pneumoniae complex</taxon>
    </lineage>
</organism>
<proteinExistence type="predicted"/>
<evidence type="ECO:0000313" key="4">
    <source>
        <dbReference type="Proteomes" id="UP000250675"/>
    </source>
</evidence>
<sequence length="65" mass="7000">MTRRIVLTGPHTHQGVVLAAGTEMEVDDATAQWLIEHAGAKKAGLNRKTKTETGSADSPTEEQEQ</sequence>
<gene>
    <name evidence="3" type="ORF">NCTC9645_01553</name>
</gene>
<dbReference type="EMBL" id="UASO01000004">
    <property type="protein sequence ID" value="SQC20373.1"/>
    <property type="molecule type" value="Genomic_DNA"/>
</dbReference>
<dbReference type="Proteomes" id="UP000250675">
    <property type="component" value="Unassembled WGS sequence"/>
</dbReference>
<evidence type="ECO:0000313" key="3">
    <source>
        <dbReference type="EMBL" id="SQC20373.1"/>
    </source>
</evidence>
<dbReference type="Pfam" id="PF23843">
    <property type="entry name" value="DUF7210"/>
    <property type="match status" value="1"/>
</dbReference>
<reference evidence="3 4" key="1">
    <citation type="submission" date="2018-06" db="EMBL/GenBank/DDBJ databases">
        <authorList>
            <consortium name="Pathogen Informatics"/>
            <person name="Doyle S."/>
        </authorList>
    </citation>
    <scope>NUCLEOTIDE SEQUENCE [LARGE SCALE GENOMIC DNA]</scope>
    <source>
        <strain evidence="3 4">NCTC9645</strain>
    </source>
</reference>
<name>A0A2X3D5R6_KLEPN</name>
<accession>A0A2X3D5R6</accession>
<dbReference type="AlphaFoldDB" id="A0A2X3D5R6"/>